<feature type="transmembrane region" description="Helical" evidence="8">
    <location>
        <begin position="6"/>
        <end position="24"/>
    </location>
</feature>
<evidence type="ECO:0000313" key="9">
    <source>
        <dbReference type="EMBL" id="AMD88983.1"/>
    </source>
</evidence>
<feature type="transmembrane region" description="Helical" evidence="8">
    <location>
        <begin position="142"/>
        <end position="168"/>
    </location>
</feature>
<name>A0A109W3N2_9BACT</name>
<dbReference type="AlphaFoldDB" id="A0A109W3N2"/>
<dbReference type="Gene3D" id="1.20.1730.10">
    <property type="entry name" value="Sodium/glucose cotransporter"/>
    <property type="match status" value="1"/>
</dbReference>
<evidence type="ECO:0000256" key="3">
    <source>
        <dbReference type="ARBA" id="ARBA00022448"/>
    </source>
</evidence>
<dbReference type="InterPro" id="IPR038377">
    <property type="entry name" value="Na/Glc_symporter_sf"/>
</dbReference>
<keyword evidence="10" id="KW-1185">Reference proteome</keyword>
<feature type="transmembrane region" description="Helical" evidence="8">
    <location>
        <begin position="221"/>
        <end position="240"/>
    </location>
</feature>
<dbReference type="Proteomes" id="UP000069241">
    <property type="component" value="Chromosome"/>
</dbReference>
<dbReference type="PANTHER" id="PTHR48086">
    <property type="entry name" value="SODIUM/PROLINE SYMPORTER-RELATED"/>
    <property type="match status" value="1"/>
</dbReference>
<evidence type="ECO:0000256" key="7">
    <source>
        <dbReference type="RuleBase" id="RU362091"/>
    </source>
</evidence>
<proteinExistence type="inferred from homology"/>
<dbReference type="GO" id="GO:0005886">
    <property type="term" value="C:plasma membrane"/>
    <property type="evidence" value="ECO:0007669"/>
    <property type="project" value="TreeGrafter"/>
</dbReference>
<feature type="transmembrane region" description="Helical" evidence="8">
    <location>
        <begin position="261"/>
        <end position="285"/>
    </location>
</feature>
<feature type="transmembrane region" description="Helical" evidence="8">
    <location>
        <begin position="352"/>
        <end position="372"/>
    </location>
</feature>
<evidence type="ECO:0000256" key="5">
    <source>
        <dbReference type="ARBA" id="ARBA00022989"/>
    </source>
</evidence>
<keyword evidence="6 8" id="KW-0472">Membrane</keyword>
<feature type="transmembrane region" description="Helical" evidence="8">
    <location>
        <begin position="408"/>
        <end position="427"/>
    </location>
</feature>
<dbReference type="EMBL" id="CP014229">
    <property type="protein sequence ID" value="AMD88983.1"/>
    <property type="molecule type" value="Genomic_DNA"/>
</dbReference>
<evidence type="ECO:0000256" key="2">
    <source>
        <dbReference type="ARBA" id="ARBA00006434"/>
    </source>
</evidence>
<sequence length="475" mass="51229">MGWYLGYIIVYFLIMFGIGFYYFLKVKNADDYLIGGWSMGFWPIVGTVISTWCGASVFIGTVGLGFQVGASGYIRFSLASVIFTLILILAFGRALRRQRLYTLADLFGQRFGVRAGIIPSLLSAVVYAIPTTAMQYLAMSTIWSACFGMDVGNALVLSAVLVLAFTVLGGLPGTIVTDALQAVLIITGIVILAVASVSLAGGMGPMLAATPPEFLSPSGPYGAKEAALFFISVGPFYLVWQSSWQRIFAAKSEKVSLNANTLGVLICCGVFVCPILIGLAARQFLPPDINPDLIFSTVTRDLLPPYVGGLIYCALLAALVTGADSFILQGSSNLTHDFYRQLINPKADNRRLMLVSRLTVALVALAALWVAFNFTGIIAIYQWALRLTATTIVLPFLATMLWRGLTRAGVMAGMLGGLVSTVLWPYLGLDFDQTLFGFLFSALGVFGVSLATRHHPEEHVAAVLWEDLPTAGMRR</sequence>
<feature type="transmembrane region" description="Helical" evidence="8">
    <location>
        <begin position="433"/>
        <end position="451"/>
    </location>
</feature>
<feature type="transmembrane region" description="Helical" evidence="8">
    <location>
        <begin position="72"/>
        <end position="91"/>
    </location>
</feature>
<dbReference type="KEGG" id="dfi:AXF13_01980"/>
<dbReference type="PANTHER" id="PTHR48086:SF7">
    <property type="entry name" value="SODIUM-SOLUTE SYMPORTER-RELATED"/>
    <property type="match status" value="1"/>
</dbReference>
<keyword evidence="5 8" id="KW-1133">Transmembrane helix</keyword>
<dbReference type="InterPro" id="IPR050277">
    <property type="entry name" value="Sodium:Solute_Symporter"/>
</dbReference>
<accession>A0A109W3N2</accession>
<dbReference type="GO" id="GO:0022857">
    <property type="term" value="F:transmembrane transporter activity"/>
    <property type="evidence" value="ECO:0007669"/>
    <property type="project" value="InterPro"/>
</dbReference>
<dbReference type="PROSITE" id="PS50283">
    <property type="entry name" value="NA_SOLUT_SYMP_3"/>
    <property type="match status" value="1"/>
</dbReference>
<dbReference type="RefSeq" id="WP_062251452.1">
    <property type="nucleotide sequence ID" value="NZ_CP014229.1"/>
</dbReference>
<reference evidence="10" key="1">
    <citation type="submission" date="2016-02" db="EMBL/GenBank/DDBJ databases">
        <authorList>
            <person name="Holder M.E."/>
            <person name="Ajami N.J."/>
            <person name="Petrosino J.F."/>
        </authorList>
    </citation>
    <scope>NUCLEOTIDE SEQUENCE [LARGE SCALE GENOMIC DNA]</scope>
    <source>
        <strain evidence="10">CCUG 45958</strain>
    </source>
</reference>
<feature type="transmembrane region" description="Helical" evidence="8">
    <location>
        <begin position="378"/>
        <end position="401"/>
    </location>
</feature>
<comment type="similarity">
    <text evidence="2 7">Belongs to the sodium:solute symporter (SSF) (TC 2.A.21) family.</text>
</comment>
<dbReference type="Pfam" id="PF00474">
    <property type="entry name" value="SSF"/>
    <property type="match status" value="1"/>
</dbReference>
<keyword evidence="3" id="KW-0813">Transport</keyword>
<dbReference type="CDD" id="cd10322">
    <property type="entry name" value="SLC5sbd"/>
    <property type="match status" value="1"/>
</dbReference>
<evidence type="ECO:0000256" key="6">
    <source>
        <dbReference type="ARBA" id="ARBA00023136"/>
    </source>
</evidence>
<feature type="transmembrane region" description="Helical" evidence="8">
    <location>
        <begin position="305"/>
        <end position="331"/>
    </location>
</feature>
<keyword evidence="4 8" id="KW-0812">Transmembrane</keyword>
<protein>
    <submittedName>
        <fullName evidence="9">Sodium:proline symporter</fullName>
    </submittedName>
</protein>
<gene>
    <name evidence="9" type="ORF">AXF13_01980</name>
</gene>
<comment type="subcellular location">
    <subcellularLocation>
        <location evidence="1">Membrane</location>
        <topology evidence="1">Multi-pass membrane protein</topology>
    </subcellularLocation>
</comment>
<feature type="transmembrane region" description="Helical" evidence="8">
    <location>
        <begin position="180"/>
        <end position="201"/>
    </location>
</feature>
<dbReference type="InterPro" id="IPR001734">
    <property type="entry name" value="Na/solute_symporter"/>
</dbReference>
<evidence type="ECO:0000256" key="4">
    <source>
        <dbReference type="ARBA" id="ARBA00022692"/>
    </source>
</evidence>
<evidence type="ECO:0000256" key="8">
    <source>
        <dbReference type="SAM" id="Phobius"/>
    </source>
</evidence>
<dbReference type="STRING" id="44742.AXF13_01980"/>
<evidence type="ECO:0000313" key="10">
    <source>
        <dbReference type="Proteomes" id="UP000069241"/>
    </source>
</evidence>
<evidence type="ECO:0000256" key="1">
    <source>
        <dbReference type="ARBA" id="ARBA00004141"/>
    </source>
</evidence>
<feature type="transmembrane region" description="Helical" evidence="8">
    <location>
        <begin position="44"/>
        <end position="66"/>
    </location>
</feature>
<feature type="transmembrane region" description="Helical" evidence="8">
    <location>
        <begin position="111"/>
        <end position="130"/>
    </location>
</feature>
<organism evidence="9 10">
    <name type="scientific">Desulfovibrio fairfieldensis</name>
    <dbReference type="NCBI Taxonomy" id="44742"/>
    <lineage>
        <taxon>Bacteria</taxon>
        <taxon>Pseudomonadati</taxon>
        <taxon>Thermodesulfobacteriota</taxon>
        <taxon>Desulfovibrionia</taxon>
        <taxon>Desulfovibrionales</taxon>
        <taxon>Desulfovibrionaceae</taxon>
        <taxon>Desulfovibrio</taxon>
    </lineage>
</organism>